<evidence type="ECO:0000313" key="2">
    <source>
        <dbReference type="Proteomes" id="UP001054945"/>
    </source>
</evidence>
<organism evidence="1 2">
    <name type="scientific">Caerostris extrusa</name>
    <name type="common">Bark spider</name>
    <name type="synonym">Caerostris bankana</name>
    <dbReference type="NCBI Taxonomy" id="172846"/>
    <lineage>
        <taxon>Eukaryota</taxon>
        <taxon>Metazoa</taxon>
        <taxon>Ecdysozoa</taxon>
        <taxon>Arthropoda</taxon>
        <taxon>Chelicerata</taxon>
        <taxon>Arachnida</taxon>
        <taxon>Araneae</taxon>
        <taxon>Araneomorphae</taxon>
        <taxon>Entelegynae</taxon>
        <taxon>Araneoidea</taxon>
        <taxon>Araneidae</taxon>
        <taxon>Caerostris</taxon>
    </lineage>
</organism>
<protein>
    <submittedName>
        <fullName evidence="1">Uncharacterized protein</fullName>
    </submittedName>
</protein>
<reference evidence="1 2" key="1">
    <citation type="submission" date="2021-06" db="EMBL/GenBank/DDBJ databases">
        <title>Caerostris extrusa draft genome.</title>
        <authorList>
            <person name="Kono N."/>
            <person name="Arakawa K."/>
        </authorList>
    </citation>
    <scope>NUCLEOTIDE SEQUENCE [LARGE SCALE GENOMIC DNA]</scope>
</reference>
<dbReference type="Proteomes" id="UP001054945">
    <property type="component" value="Unassembled WGS sequence"/>
</dbReference>
<keyword evidence="2" id="KW-1185">Reference proteome</keyword>
<dbReference type="EMBL" id="BPLR01002782">
    <property type="protein sequence ID" value="GIX77685.1"/>
    <property type="molecule type" value="Genomic_DNA"/>
</dbReference>
<accession>A0AAV4N0B7</accession>
<evidence type="ECO:0000313" key="1">
    <source>
        <dbReference type="EMBL" id="GIX77685.1"/>
    </source>
</evidence>
<proteinExistence type="predicted"/>
<comment type="caution">
    <text evidence="1">The sequence shown here is derived from an EMBL/GenBank/DDBJ whole genome shotgun (WGS) entry which is preliminary data.</text>
</comment>
<dbReference type="AlphaFoldDB" id="A0AAV4N0B7"/>
<sequence>MSKLLTGNTSEILSVNHAPLAPSSDVTATFPPLPLCDGLIAAVKSDHSELDLGTNEEKWPSRISEK</sequence>
<name>A0AAV4N0B7_CAEEX</name>
<gene>
    <name evidence="1" type="ORF">CEXT_271691</name>
</gene>